<reference evidence="3" key="1">
    <citation type="submission" date="2019-07" db="EMBL/GenBank/DDBJ databases">
        <authorList>
            <person name="Dittberner H."/>
        </authorList>
    </citation>
    <scope>NUCLEOTIDE SEQUENCE [LARGE SCALE GENOMIC DNA]</scope>
</reference>
<feature type="compositionally biased region" description="Basic and acidic residues" evidence="1">
    <location>
        <begin position="1"/>
        <end position="19"/>
    </location>
</feature>
<dbReference type="EMBL" id="CABITT030000001">
    <property type="protein sequence ID" value="VVA92079.1"/>
    <property type="molecule type" value="Genomic_DNA"/>
</dbReference>
<name>A0A565ATW5_9BRAS</name>
<evidence type="ECO:0000313" key="3">
    <source>
        <dbReference type="EMBL" id="VVA92079.1"/>
    </source>
</evidence>
<dbReference type="InterPro" id="IPR008889">
    <property type="entry name" value="VQ"/>
</dbReference>
<dbReference type="Proteomes" id="UP000489600">
    <property type="component" value="Unassembled WGS sequence"/>
</dbReference>
<dbReference type="Pfam" id="PF05678">
    <property type="entry name" value="VQ"/>
    <property type="match status" value="1"/>
</dbReference>
<organism evidence="3 4">
    <name type="scientific">Arabis nemorensis</name>
    <dbReference type="NCBI Taxonomy" id="586526"/>
    <lineage>
        <taxon>Eukaryota</taxon>
        <taxon>Viridiplantae</taxon>
        <taxon>Streptophyta</taxon>
        <taxon>Embryophyta</taxon>
        <taxon>Tracheophyta</taxon>
        <taxon>Spermatophyta</taxon>
        <taxon>Magnoliopsida</taxon>
        <taxon>eudicotyledons</taxon>
        <taxon>Gunneridae</taxon>
        <taxon>Pentapetalae</taxon>
        <taxon>rosids</taxon>
        <taxon>malvids</taxon>
        <taxon>Brassicales</taxon>
        <taxon>Brassicaceae</taxon>
        <taxon>Arabideae</taxon>
        <taxon>Arabis</taxon>
    </lineage>
</organism>
<proteinExistence type="predicted"/>
<protein>
    <recommendedName>
        <fullName evidence="2">VQ domain-containing protein</fullName>
    </recommendedName>
</protein>
<accession>A0A565ATW5</accession>
<feature type="domain" description="VQ" evidence="2">
    <location>
        <begin position="35"/>
        <end position="57"/>
    </location>
</feature>
<gene>
    <name evidence="3" type="ORF">ANE_LOCUS2524</name>
</gene>
<sequence>MDPRKQTPMKDPHEQEAPQRRRRPPVLIRTILPDKIIHVHRDDFKPLVQNLTGKPSTVVDGISWWFAISGLLVCCYGEC</sequence>
<evidence type="ECO:0000313" key="4">
    <source>
        <dbReference type="Proteomes" id="UP000489600"/>
    </source>
</evidence>
<comment type="caution">
    <text evidence="3">The sequence shown here is derived from an EMBL/GenBank/DDBJ whole genome shotgun (WGS) entry which is preliminary data.</text>
</comment>
<evidence type="ECO:0000259" key="2">
    <source>
        <dbReference type="Pfam" id="PF05678"/>
    </source>
</evidence>
<evidence type="ECO:0000256" key="1">
    <source>
        <dbReference type="SAM" id="MobiDB-lite"/>
    </source>
</evidence>
<keyword evidence="4" id="KW-1185">Reference proteome</keyword>
<feature type="region of interest" description="Disordered" evidence="1">
    <location>
        <begin position="1"/>
        <end position="24"/>
    </location>
</feature>
<dbReference type="AlphaFoldDB" id="A0A565ATW5"/>